<dbReference type="InterPro" id="IPR013108">
    <property type="entry name" value="Amidohydro_3"/>
</dbReference>
<keyword evidence="3" id="KW-0378">Hydrolase</keyword>
<evidence type="ECO:0000259" key="2">
    <source>
        <dbReference type="Pfam" id="PF07969"/>
    </source>
</evidence>
<dbReference type="KEGG" id="huw:FPZ11_07725"/>
<dbReference type="InterPro" id="IPR011059">
    <property type="entry name" value="Metal-dep_hydrolase_composite"/>
</dbReference>
<accession>A0A5B8M3X2</accession>
<dbReference type="GO" id="GO:0016812">
    <property type="term" value="F:hydrolase activity, acting on carbon-nitrogen (but not peptide) bonds, in cyclic amides"/>
    <property type="evidence" value="ECO:0007669"/>
    <property type="project" value="TreeGrafter"/>
</dbReference>
<protein>
    <submittedName>
        <fullName evidence="3">Amidohydrolase family protein</fullName>
    </submittedName>
</protein>
<dbReference type="InterPro" id="IPR050378">
    <property type="entry name" value="Metallo-dep_Hydrolases_sf"/>
</dbReference>
<dbReference type="EMBL" id="CP042305">
    <property type="protein sequence ID" value="QDZ14659.1"/>
    <property type="molecule type" value="Genomic_DNA"/>
</dbReference>
<feature type="domain" description="Amidohydrolase 3" evidence="2">
    <location>
        <begin position="59"/>
        <end position="198"/>
    </location>
</feature>
<dbReference type="InterPro" id="IPR032466">
    <property type="entry name" value="Metal_Hydrolase"/>
</dbReference>
<feature type="compositionally biased region" description="Basic and acidic residues" evidence="1">
    <location>
        <begin position="550"/>
        <end position="563"/>
    </location>
</feature>
<evidence type="ECO:0000256" key="1">
    <source>
        <dbReference type="SAM" id="MobiDB-lite"/>
    </source>
</evidence>
<sequence>MGAVEEMSGRIVLRGGRVVSTEQNSLRSLGEQGLVSADVAIEHGVITEVGGVEPRDGDRVIDCTGRLVLPGFIDAHSHADGLVADDDVQLALLRQGVTTVITGQDGVSYVPGDGGYAAEYFAAINGGRPANAGSTVADYLASVDGTTRVNVGYLVPAGTVRFTVCGRSSGEADATELAAMVELVQQGLAEGALGLSTGLDYVPGQFQSTREIAALCVPVALAGGVYVSHMRGGYEANSRAGTEEIGRIAQLAHDATGRALPVHVSHLHADADIVLGALDALAAEGHDASFDAYPYIRGCSLLAMPLLPPALSAQPVDDVVRVLSDPDERERLRRDWFPEVARNPSLGPQWPSMITLAHVAAPEYEWALGLTLDEGSKRAGVDAVTFALDVMRASRLRTNMVMAVQNPRPVSELARIFAHPGHVGGSDGIFIGGHPHPRARGTFPRFLREYVRETGTWSWADAVRHLSASPASRFGLGDRGRIAPGAVADVIVVDPDAVADRATYDEPLREAVGIDDVLVAGVQVLAGGELARGEAAGGEPARGPLPGRGLRRERAANREGAAR</sequence>
<proteinExistence type="predicted"/>
<evidence type="ECO:0000313" key="4">
    <source>
        <dbReference type="Proteomes" id="UP000320216"/>
    </source>
</evidence>
<feature type="compositionally biased region" description="Low complexity" evidence="1">
    <location>
        <begin position="534"/>
        <end position="548"/>
    </location>
</feature>
<dbReference type="AlphaFoldDB" id="A0A5B8M3X2"/>
<feature type="domain" description="Amidohydrolase 3" evidence="2">
    <location>
        <begin position="401"/>
        <end position="524"/>
    </location>
</feature>
<dbReference type="Gene3D" id="3.20.20.140">
    <property type="entry name" value="Metal-dependent hydrolases"/>
    <property type="match status" value="2"/>
</dbReference>
<feature type="region of interest" description="Disordered" evidence="1">
    <location>
        <begin position="534"/>
        <end position="563"/>
    </location>
</feature>
<dbReference type="SUPFAM" id="SSF51556">
    <property type="entry name" value="Metallo-dependent hydrolases"/>
    <property type="match status" value="1"/>
</dbReference>
<dbReference type="Pfam" id="PF07969">
    <property type="entry name" value="Amidohydro_3"/>
    <property type="match status" value="2"/>
</dbReference>
<dbReference type="GO" id="GO:0005829">
    <property type="term" value="C:cytosol"/>
    <property type="evidence" value="ECO:0007669"/>
    <property type="project" value="TreeGrafter"/>
</dbReference>
<dbReference type="PANTHER" id="PTHR11647:SF1">
    <property type="entry name" value="COLLAPSIN RESPONSE MEDIATOR PROTEIN"/>
    <property type="match status" value="1"/>
</dbReference>
<evidence type="ECO:0000313" key="3">
    <source>
        <dbReference type="EMBL" id="QDZ14659.1"/>
    </source>
</evidence>
<dbReference type="SUPFAM" id="SSF51338">
    <property type="entry name" value="Composite domain of metallo-dependent hydrolases"/>
    <property type="match status" value="1"/>
</dbReference>
<gene>
    <name evidence="3" type="ORF">FPZ11_07725</name>
</gene>
<keyword evidence="4" id="KW-1185">Reference proteome</keyword>
<dbReference type="PANTHER" id="PTHR11647">
    <property type="entry name" value="HYDRANTOINASE/DIHYDROPYRIMIDINASE FAMILY MEMBER"/>
    <property type="match status" value="1"/>
</dbReference>
<dbReference type="Proteomes" id="UP000320216">
    <property type="component" value="Chromosome"/>
</dbReference>
<organism evidence="3 4">
    <name type="scientific">Humibacter ginsenosidimutans</name>
    <dbReference type="NCBI Taxonomy" id="2599293"/>
    <lineage>
        <taxon>Bacteria</taxon>
        <taxon>Bacillati</taxon>
        <taxon>Actinomycetota</taxon>
        <taxon>Actinomycetes</taxon>
        <taxon>Micrococcales</taxon>
        <taxon>Microbacteriaceae</taxon>
        <taxon>Humibacter</taxon>
    </lineage>
</organism>
<reference evidence="3 4" key="1">
    <citation type="submission" date="2019-07" db="EMBL/GenBank/DDBJ databases">
        <title>Full genome sequence of Humibacter sp. WJ7-1.</title>
        <authorList>
            <person name="Im W.-T."/>
        </authorList>
    </citation>
    <scope>NUCLEOTIDE SEQUENCE [LARGE SCALE GENOMIC DNA]</scope>
    <source>
        <strain evidence="3 4">WJ7-1</strain>
    </source>
</reference>
<name>A0A5B8M3X2_9MICO</name>
<dbReference type="OrthoDB" id="9763537at2"/>